<accession>A0A1Y6BDP0</accession>
<protein>
    <recommendedName>
        <fullName evidence="1">DUF6815 domain-containing protein</fullName>
    </recommendedName>
</protein>
<dbReference type="InterPro" id="IPR049212">
    <property type="entry name" value="DUF6815"/>
</dbReference>
<dbReference type="RefSeq" id="WP_085121655.1">
    <property type="nucleotide sequence ID" value="NZ_FWZX01000003.1"/>
</dbReference>
<proteinExistence type="predicted"/>
<evidence type="ECO:0000313" key="2">
    <source>
        <dbReference type="EMBL" id="SMF04698.1"/>
    </source>
</evidence>
<dbReference type="Proteomes" id="UP000192917">
    <property type="component" value="Unassembled WGS sequence"/>
</dbReference>
<sequence length="349" mass="38191">MSGAGGRVALLWRGDRAARAAATPENSRLHRIFAALAACGLRAEPAVYAEEFAEEVRSQLLGCDVVLVWADPLSDGRTRAALDPLLREVAARGVRVSAHPDVIPLLGTKEVLHRTRQLGWGTGTRLYRTVEELRAGFPEALQTDRPRVLKRNRGNGGQGVWKVERLAAGRSAAQRVRVLEARRRSLPEELDLPVFLERCAAYLADDGPIVDQPFQARLPEGMIRCYLGADRVVGFGHQLIKALLPPPPEGPDSPQAQPGPRIMHPASAPPFARLRSLVEAEWLPQAMALLGLDRRSLPVIWDADFLYGPRSEAGEDSYVLCEINVSSVFPIPDDAPTEIARLTAELLQA</sequence>
<evidence type="ECO:0000313" key="3">
    <source>
        <dbReference type="Proteomes" id="UP000192917"/>
    </source>
</evidence>
<keyword evidence="3" id="KW-1185">Reference proteome</keyword>
<name>A0A1Y6BDP0_9PROT</name>
<organism evidence="2 3">
    <name type="scientific">Tistlia consotensis USBA 355</name>
    <dbReference type="NCBI Taxonomy" id="560819"/>
    <lineage>
        <taxon>Bacteria</taxon>
        <taxon>Pseudomonadati</taxon>
        <taxon>Pseudomonadota</taxon>
        <taxon>Alphaproteobacteria</taxon>
        <taxon>Rhodospirillales</taxon>
        <taxon>Rhodovibrionaceae</taxon>
        <taxon>Tistlia</taxon>
    </lineage>
</organism>
<reference evidence="2 3" key="1">
    <citation type="submission" date="2017-04" db="EMBL/GenBank/DDBJ databases">
        <authorList>
            <person name="Afonso C.L."/>
            <person name="Miller P.J."/>
            <person name="Scott M.A."/>
            <person name="Spackman E."/>
            <person name="Goraichik I."/>
            <person name="Dimitrov K.M."/>
            <person name="Suarez D.L."/>
            <person name="Swayne D.E."/>
        </authorList>
    </citation>
    <scope>NUCLEOTIDE SEQUENCE [LARGE SCALE GENOMIC DNA]</scope>
    <source>
        <strain evidence="2 3">USBA 355</strain>
    </source>
</reference>
<evidence type="ECO:0000259" key="1">
    <source>
        <dbReference type="Pfam" id="PF20668"/>
    </source>
</evidence>
<dbReference type="STRING" id="560819.SAMN05428998_103218"/>
<feature type="domain" description="DUF6815" evidence="1">
    <location>
        <begin position="220"/>
        <end position="329"/>
    </location>
</feature>
<dbReference type="EMBL" id="FWZX01000003">
    <property type="protein sequence ID" value="SMF04698.1"/>
    <property type="molecule type" value="Genomic_DNA"/>
</dbReference>
<dbReference type="AlphaFoldDB" id="A0A1Y6BDP0"/>
<dbReference type="NCBIfam" id="NF033816">
    <property type="entry name" value="Cj0069_fam"/>
    <property type="match status" value="1"/>
</dbReference>
<dbReference type="Pfam" id="PF20668">
    <property type="entry name" value="DUF6815"/>
    <property type="match status" value="1"/>
</dbReference>
<gene>
    <name evidence="2" type="ORF">SAMN05428998_103218</name>
</gene>
<dbReference type="SUPFAM" id="SSF56059">
    <property type="entry name" value="Glutathione synthetase ATP-binding domain-like"/>
    <property type="match status" value="1"/>
</dbReference>